<evidence type="ECO:0000313" key="6">
    <source>
        <dbReference type="Proteomes" id="UP000596660"/>
    </source>
</evidence>
<dbReference type="InterPro" id="IPR058922">
    <property type="entry name" value="WHD_DRP"/>
</dbReference>
<name>A0A803MWS3_CHEQI</name>
<dbReference type="Gene3D" id="1.10.10.10">
    <property type="entry name" value="Winged helix-like DNA-binding domain superfamily/Winged helix DNA-binding domain"/>
    <property type="match status" value="1"/>
</dbReference>
<dbReference type="GO" id="GO:0006952">
    <property type="term" value="P:defense response"/>
    <property type="evidence" value="ECO:0007669"/>
    <property type="project" value="UniProtKB-KW"/>
</dbReference>
<dbReference type="PANTHER" id="PTHR36766:SF40">
    <property type="entry name" value="DISEASE RESISTANCE PROTEIN RGA3"/>
    <property type="match status" value="1"/>
</dbReference>
<dbReference type="GO" id="GO:0043531">
    <property type="term" value="F:ADP binding"/>
    <property type="evidence" value="ECO:0007669"/>
    <property type="project" value="InterPro"/>
</dbReference>
<dbReference type="AlphaFoldDB" id="A0A803MWS3"/>
<dbReference type="PANTHER" id="PTHR36766">
    <property type="entry name" value="PLANT BROAD-SPECTRUM MILDEW RESISTANCE PROTEIN RPW8"/>
    <property type="match status" value="1"/>
</dbReference>
<dbReference type="InterPro" id="IPR032675">
    <property type="entry name" value="LRR_dom_sf"/>
</dbReference>
<dbReference type="Pfam" id="PF23559">
    <property type="entry name" value="WHD_DRP"/>
    <property type="match status" value="1"/>
</dbReference>
<sequence>MVMRNYRHNTIIYLKCLSDEDCWCIFQRHVNEFSNVSEMRDDIVHKCKGLPLAAKTLGGLLRKAIDKSHRQRILDSNIWSEESSVLPVLRLSYHHLPSHLKHLFAYCFMLPRDYHFQEMEIIKLWMAQGFLPENKNERIEYVGHNCFLDLVSRSLIEEYTPDVEEFIFEEGPRMFTMHDLIHDLAKWAAGDLRYVTDTVNLHNVLKRTRHMYMYVTDTGVNEVVENQLFASHLRTFLYSSSNDLNIEMLNYIQHFRYLRSLCLSSMKIKELPDCIGDLKHLKLLVVLLKQIKVLPKSISKLRNLQTLELSRCSYLQEIQSVGFLVKLRHLSVDYTRLKEMPLGIEKLKILQSLDKFVLAPKEVEDAVEARLHDKDSVDRLHLKWERCWYEVDDNTKRDVLEKLRPHTSIKECKLDGYRGSTLPSWLGDPSFINMVHIRLEECEKCEFLPPLGQLSSLKSLLVKDMNGITEVGPKFYGNFDNIGGAFPLLEMLSIKYCLSLQGNLLPHLPSLRTLEIKECKNLSVSLPSLHLLEVLNVDGCKILSTTADVIFCSKRMILCNILEIISLNWSFPYLHEEISIVNCLSVPITIDQISMMLRRLKICNCRELQFLELKNLSSSTSRLEELSVDECEFIVSISHIPLTLQSLEIDDCEKLRYEEFNELHFSLESDNDLKTEESIGVSPKDILELILLTKLIIQRFPSLISLQKGLLFPALQTLDLWDCENMEILPGQFLNKVEEYLRILHFPKGSLHLLRNLSLQNVGCCADLVECLPCLDFPLPSSLSQLNIKSFRYLKTIANGNTLPNLTDLHVSDCPKLVSLVSDFTSLTELSLESCPKFCNFIAGLSNVRQLSISGTNIEKPIQEWGLHLLTSLQILKLKNIGSSIECISGLELPSSLYKLHIAGLPNLTTLCCSTLPNLTNIDIYSCPKLESFGDNGLPPRNDHVFISNCHMIEQHLRYDPNGLILTLCGRCSLPLS</sequence>
<dbReference type="InterPro" id="IPR042197">
    <property type="entry name" value="Apaf_helical"/>
</dbReference>
<dbReference type="Proteomes" id="UP000596660">
    <property type="component" value="Unplaced"/>
</dbReference>
<keyword evidence="2" id="KW-0611">Plant defense</keyword>
<protein>
    <submittedName>
        <fullName evidence="5">Uncharacterized protein</fullName>
    </submittedName>
</protein>
<dbReference type="InterPro" id="IPR056789">
    <property type="entry name" value="LRR_R13L1-DRL21"/>
</dbReference>
<evidence type="ECO:0000259" key="3">
    <source>
        <dbReference type="Pfam" id="PF23559"/>
    </source>
</evidence>
<dbReference type="SUPFAM" id="SSF52058">
    <property type="entry name" value="L domain-like"/>
    <property type="match status" value="2"/>
</dbReference>
<dbReference type="PRINTS" id="PR00364">
    <property type="entry name" value="DISEASERSIST"/>
</dbReference>
<dbReference type="Gene3D" id="3.80.10.10">
    <property type="entry name" value="Ribonuclease Inhibitor"/>
    <property type="match status" value="4"/>
</dbReference>
<reference evidence="5" key="2">
    <citation type="submission" date="2021-03" db="UniProtKB">
        <authorList>
            <consortium name="EnsemblPlants"/>
        </authorList>
    </citation>
    <scope>IDENTIFICATION</scope>
</reference>
<dbReference type="Pfam" id="PF25019">
    <property type="entry name" value="LRR_R13L1-DRL21"/>
    <property type="match status" value="1"/>
</dbReference>
<reference evidence="5" key="1">
    <citation type="journal article" date="2017" name="Nature">
        <title>The genome of Chenopodium quinoa.</title>
        <authorList>
            <person name="Jarvis D.E."/>
            <person name="Ho Y.S."/>
            <person name="Lightfoot D.J."/>
            <person name="Schmoeckel S.M."/>
            <person name="Li B."/>
            <person name="Borm T.J.A."/>
            <person name="Ohyanagi H."/>
            <person name="Mineta K."/>
            <person name="Michell C.T."/>
            <person name="Saber N."/>
            <person name="Kharbatia N.M."/>
            <person name="Rupper R.R."/>
            <person name="Sharp A.R."/>
            <person name="Dally N."/>
            <person name="Boughton B.A."/>
            <person name="Woo Y.H."/>
            <person name="Gao G."/>
            <person name="Schijlen E.G.W.M."/>
            <person name="Guo X."/>
            <person name="Momin A.A."/>
            <person name="Negrao S."/>
            <person name="Al-Babili S."/>
            <person name="Gehring C."/>
            <person name="Roessner U."/>
            <person name="Jung C."/>
            <person name="Murphy K."/>
            <person name="Arold S.T."/>
            <person name="Gojobori T."/>
            <person name="van der Linden C.G."/>
            <person name="van Loo E.N."/>
            <person name="Jellen E.N."/>
            <person name="Maughan P.J."/>
            <person name="Tester M."/>
        </authorList>
    </citation>
    <scope>NUCLEOTIDE SEQUENCE [LARGE SCALE GENOMIC DNA]</scope>
    <source>
        <strain evidence="5">cv. PI 614886</strain>
    </source>
</reference>
<dbReference type="EnsemblPlants" id="AUR62036653-RA">
    <property type="protein sequence ID" value="AUR62036653-RA:cds"/>
    <property type="gene ID" value="AUR62036653"/>
</dbReference>
<evidence type="ECO:0000259" key="4">
    <source>
        <dbReference type="Pfam" id="PF25019"/>
    </source>
</evidence>
<dbReference type="Gramene" id="AUR62036653-RA">
    <property type="protein sequence ID" value="AUR62036653-RA:cds"/>
    <property type="gene ID" value="AUR62036653"/>
</dbReference>
<feature type="domain" description="Disease resistance protein winged helix" evidence="3">
    <location>
        <begin position="110"/>
        <end position="185"/>
    </location>
</feature>
<evidence type="ECO:0000313" key="5">
    <source>
        <dbReference type="EnsemblPlants" id="AUR62036653-RA:cds"/>
    </source>
</evidence>
<feature type="domain" description="R13L1/DRL21-like LRR repeat region" evidence="4">
    <location>
        <begin position="361"/>
        <end position="465"/>
    </location>
</feature>
<keyword evidence="6" id="KW-1185">Reference proteome</keyword>
<evidence type="ECO:0000256" key="2">
    <source>
        <dbReference type="ARBA" id="ARBA00022821"/>
    </source>
</evidence>
<accession>A0A803MWS3</accession>
<dbReference type="SUPFAM" id="SSF52540">
    <property type="entry name" value="P-loop containing nucleoside triphosphate hydrolases"/>
    <property type="match status" value="1"/>
</dbReference>
<organism evidence="5 6">
    <name type="scientific">Chenopodium quinoa</name>
    <name type="common">Quinoa</name>
    <dbReference type="NCBI Taxonomy" id="63459"/>
    <lineage>
        <taxon>Eukaryota</taxon>
        <taxon>Viridiplantae</taxon>
        <taxon>Streptophyta</taxon>
        <taxon>Embryophyta</taxon>
        <taxon>Tracheophyta</taxon>
        <taxon>Spermatophyta</taxon>
        <taxon>Magnoliopsida</taxon>
        <taxon>eudicotyledons</taxon>
        <taxon>Gunneridae</taxon>
        <taxon>Pentapetalae</taxon>
        <taxon>Caryophyllales</taxon>
        <taxon>Chenopodiaceae</taxon>
        <taxon>Chenopodioideae</taxon>
        <taxon>Atripliceae</taxon>
        <taxon>Chenopodium</taxon>
    </lineage>
</organism>
<dbReference type="InterPro" id="IPR036388">
    <property type="entry name" value="WH-like_DNA-bd_sf"/>
</dbReference>
<evidence type="ECO:0000256" key="1">
    <source>
        <dbReference type="ARBA" id="ARBA00022614"/>
    </source>
</evidence>
<dbReference type="Gene3D" id="1.10.8.430">
    <property type="entry name" value="Helical domain of apoptotic protease-activating factors"/>
    <property type="match status" value="1"/>
</dbReference>
<proteinExistence type="predicted"/>
<keyword evidence="1" id="KW-0433">Leucine-rich repeat</keyword>
<dbReference type="SUPFAM" id="SSF52047">
    <property type="entry name" value="RNI-like"/>
    <property type="match status" value="1"/>
</dbReference>
<dbReference type="InterPro" id="IPR027417">
    <property type="entry name" value="P-loop_NTPase"/>
</dbReference>